<dbReference type="CDD" id="cd05403">
    <property type="entry name" value="NT_KNTase_like"/>
    <property type="match status" value="1"/>
</dbReference>
<dbReference type="AlphaFoldDB" id="A0A2T0MM74"/>
<feature type="domain" description="Polymerase nucleotidyl transferase" evidence="1">
    <location>
        <begin position="29"/>
        <end position="64"/>
    </location>
</feature>
<sequence>MSTDGGTAPPAPRLAGIRSRWLDAAIAGLRDDPGVAGAALVGSLGAGRADDWSDIDLLVFVDDADLDEYAVPGRLPSGPGVLAASFDARHNGPRGTRAVSGQHLVDGLPLWVDWHIQPVSRAGRPADSVVVFDRRGFDRLPVTFSDLLSTGEPEPPTPKEPADLQIARLAMVPIAGKRIARRSPETARMIDFLGGPCQPGASWRRHLAELRRLLDGFAPLGLPASVAAGHAYLDLVADALG</sequence>
<dbReference type="Gene3D" id="3.30.460.10">
    <property type="entry name" value="Beta Polymerase, domain 2"/>
    <property type="match status" value="1"/>
</dbReference>
<organism evidence="2 3">
    <name type="scientific">Nonomuraea fuscirosea</name>
    <dbReference type="NCBI Taxonomy" id="1291556"/>
    <lineage>
        <taxon>Bacteria</taxon>
        <taxon>Bacillati</taxon>
        <taxon>Actinomycetota</taxon>
        <taxon>Actinomycetes</taxon>
        <taxon>Streptosporangiales</taxon>
        <taxon>Streptosporangiaceae</taxon>
        <taxon>Nonomuraea</taxon>
    </lineage>
</organism>
<dbReference type="GO" id="GO:0016779">
    <property type="term" value="F:nucleotidyltransferase activity"/>
    <property type="evidence" value="ECO:0007669"/>
    <property type="project" value="InterPro"/>
</dbReference>
<accession>A0A2T0MM74</accession>
<dbReference type="Pfam" id="PF01909">
    <property type="entry name" value="NTP_transf_2"/>
    <property type="match status" value="1"/>
</dbReference>
<dbReference type="Proteomes" id="UP000238312">
    <property type="component" value="Unassembled WGS sequence"/>
</dbReference>
<dbReference type="SUPFAM" id="SSF81301">
    <property type="entry name" value="Nucleotidyltransferase"/>
    <property type="match status" value="1"/>
</dbReference>
<keyword evidence="2" id="KW-0808">Transferase</keyword>
<dbReference type="RefSeq" id="WP_106248488.1">
    <property type="nucleotide sequence ID" value="NZ_PVNG01000021.1"/>
</dbReference>
<protein>
    <submittedName>
        <fullName evidence="2">Nucleotidyltransferase-like protein</fullName>
    </submittedName>
</protein>
<proteinExistence type="predicted"/>
<evidence type="ECO:0000313" key="3">
    <source>
        <dbReference type="Proteomes" id="UP000238312"/>
    </source>
</evidence>
<gene>
    <name evidence="2" type="ORF">B0I32_12152</name>
</gene>
<dbReference type="OrthoDB" id="3513020at2"/>
<dbReference type="EMBL" id="PVNG01000021">
    <property type="protein sequence ID" value="PRX58948.1"/>
    <property type="molecule type" value="Genomic_DNA"/>
</dbReference>
<comment type="caution">
    <text evidence="2">The sequence shown here is derived from an EMBL/GenBank/DDBJ whole genome shotgun (WGS) entry which is preliminary data.</text>
</comment>
<reference evidence="2 3" key="1">
    <citation type="submission" date="2018-03" db="EMBL/GenBank/DDBJ databases">
        <title>Genomic Encyclopedia of Type Strains, Phase III (KMG-III): the genomes of soil and plant-associated and newly described type strains.</title>
        <authorList>
            <person name="Whitman W."/>
        </authorList>
    </citation>
    <scope>NUCLEOTIDE SEQUENCE [LARGE SCALE GENOMIC DNA]</scope>
    <source>
        <strain evidence="2 3">CGMCC 4.7104</strain>
    </source>
</reference>
<dbReference type="InterPro" id="IPR002934">
    <property type="entry name" value="Polymerase_NTP_transf_dom"/>
</dbReference>
<dbReference type="InterPro" id="IPR043519">
    <property type="entry name" value="NT_sf"/>
</dbReference>
<name>A0A2T0MM74_9ACTN</name>
<keyword evidence="3" id="KW-1185">Reference proteome</keyword>
<evidence type="ECO:0000259" key="1">
    <source>
        <dbReference type="Pfam" id="PF01909"/>
    </source>
</evidence>
<evidence type="ECO:0000313" key="2">
    <source>
        <dbReference type="EMBL" id="PRX58948.1"/>
    </source>
</evidence>